<accession>A0A562WTG9</accession>
<dbReference type="SUPFAM" id="SSF47598">
    <property type="entry name" value="Ribbon-helix-helix"/>
    <property type="match status" value="1"/>
</dbReference>
<reference evidence="1 2" key="1">
    <citation type="submission" date="2019-07" db="EMBL/GenBank/DDBJ databases">
        <title>Genomic Encyclopedia of Archaeal and Bacterial Type Strains, Phase II (KMG-II): from individual species to whole genera.</title>
        <authorList>
            <person name="Goeker M."/>
        </authorList>
    </citation>
    <scope>NUCLEOTIDE SEQUENCE [LARGE SCALE GENOMIC DNA]</scope>
    <source>
        <strain evidence="1 2">ATCC BAA-1139</strain>
    </source>
</reference>
<dbReference type="Proteomes" id="UP000319449">
    <property type="component" value="Unassembled WGS sequence"/>
</dbReference>
<name>A0A562WTG9_9BACT</name>
<protein>
    <submittedName>
        <fullName evidence="1">Ribbon-helix-helix CopG family protein</fullName>
    </submittedName>
</protein>
<sequence>MAKAKLAVTLDEKTLAEVDSLVRRHLFPNRSRVIEMAVQEKLARLGKNRLAAECALLDPTFEKAMAEEGMGEELSEWPEY</sequence>
<dbReference type="AlphaFoldDB" id="A0A562WTG9"/>
<dbReference type="OrthoDB" id="9800125at2"/>
<evidence type="ECO:0000313" key="1">
    <source>
        <dbReference type="EMBL" id="TWJ32734.1"/>
    </source>
</evidence>
<comment type="caution">
    <text evidence="1">The sequence shown here is derived from an EMBL/GenBank/DDBJ whole genome shotgun (WGS) entry which is preliminary data.</text>
</comment>
<evidence type="ECO:0000313" key="2">
    <source>
        <dbReference type="Proteomes" id="UP000319449"/>
    </source>
</evidence>
<dbReference type="CDD" id="cd22231">
    <property type="entry name" value="RHH_NikR_HicB-like"/>
    <property type="match status" value="1"/>
</dbReference>
<dbReference type="EMBL" id="VLLN01000003">
    <property type="protein sequence ID" value="TWJ32734.1"/>
    <property type="molecule type" value="Genomic_DNA"/>
</dbReference>
<proteinExistence type="predicted"/>
<keyword evidence="2" id="KW-1185">Reference proteome</keyword>
<dbReference type="Gene3D" id="1.10.1220.10">
    <property type="entry name" value="Met repressor-like"/>
    <property type="match status" value="1"/>
</dbReference>
<dbReference type="InterPro" id="IPR013321">
    <property type="entry name" value="Arc_rbn_hlx_hlx"/>
</dbReference>
<dbReference type="GO" id="GO:0006355">
    <property type="term" value="P:regulation of DNA-templated transcription"/>
    <property type="evidence" value="ECO:0007669"/>
    <property type="project" value="InterPro"/>
</dbReference>
<dbReference type="InterPro" id="IPR010985">
    <property type="entry name" value="Ribbon_hlx_hlx"/>
</dbReference>
<dbReference type="RefSeq" id="WP_145018265.1">
    <property type="nucleotide sequence ID" value="NZ_VLLN01000003.1"/>
</dbReference>
<organism evidence="1 2">
    <name type="scientific">Geobacter argillaceus</name>
    <dbReference type="NCBI Taxonomy" id="345631"/>
    <lineage>
        <taxon>Bacteria</taxon>
        <taxon>Pseudomonadati</taxon>
        <taxon>Thermodesulfobacteriota</taxon>
        <taxon>Desulfuromonadia</taxon>
        <taxon>Geobacterales</taxon>
        <taxon>Geobacteraceae</taxon>
        <taxon>Geobacter</taxon>
    </lineage>
</organism>
<gene>
    <name evidence="1" type="ORF">JN12_00711</name>
</gene>